<dbReference type="InterPro" id="IPR044023">
    <property type="entry name" value="Ig_7"/>
</dbReference>
<protein>
    <recommendedName>
        <fullName evidence="1">Ig-like domain-containing protein</fullName>
    </recommendedName>
</protein>
<dbReference type="Gene3D" id="2.60.120.200">
    <property type="match status" value="1"/>
</dbReference>
<dbReference type="EMBL" id="FNMV01000007">
    <property type="protein sequence ID" value="SDX15764.1"/>
    <property type="molecule type" value="Genomic_DNA"/>
</dbReference>
<dbReference type="InterPro" id="IPR012334">
    <property type="entry name" value="Pectin_lyas_fold"/>
</dbReference>
<dbReference type="GO" id="GO:0005975">
    <property type="term" value="P:carbohydrate metabolic process"/>
    <property type="evidence" value="ECO:0007669"/>
    <property type="project" value="UniProtKB-ARBA"/>
</dbReference>
<evidence type="ECO:0000313" key="2">
    <source>
        <dbReference type="EMBL" id="SDX15764.1"/>
    </source>
</evidence>
<dbReference type="Proteomes" id="UP000198569">
    <property type="component" value="Unassembled WGS sequence"/>
</dbReference>
<sequence>MKRILPYFLKIETFNSLFTIPTKLMLLIKLSVCSISNTLKGLRKNNSIVSKNTDTSFFKVNNGISGLNVTNLFKDQILKKTVVETKFFFFLFALFSFNTTIAQPVINGTQNIACQGQVVSYSLSNSFTTYQWTITGGTPSSGTGSSINVTWGSGNRGQITVEGFNSGVSQGTATRKIYIDQKSLFTPTSNSTIFSGDATALNLDFVNKSMLFNGSTDYVGISNSNLINLGITDYRTVSLWFKANDVTTRQVLYNEGGGTNGLSMYIEGGKVYVLAWEGNTAWNAPNAPINVGQWYNISFVFDKNATDGFHFKGYLNGVNIGQYNEGSKADDGLAAHSGSVQIGSTTSNIVFHDNTTSNNKYFNGYIDDFKLWNRSLTGAEISIEKDHWLSSPVIDADLDVYINFNSSVLDIADSPSAESGALNGSPIYHNDAPLLPNILWSTGAATASITVNPTATTNYTYSLTEKLSAGCPQNGAINVTVTNGIDTEGDGVNDRYDLDDDNDGILDAVEMSCLPVAGYDGYWTFDNNTNDVSGNNHNLQAGSLSYSTDSKIGVASASFNGTSDYLQYSDGNYLNDAKGYFSYAFWVKPGTLTGIQNLLDEGGSVNGVAIRLNGTVLENAIRESNVQYSTSSFIFPSDNRWHHVALTYNNGGFTMYLDGVPSNNLATGFGDLAAHSSDHNFGAASGGDAFGNSNSYYYKGLMDDILHYPKVLSATEITGIIEKKCDVDNDGIASSLDLDSDGDGCSDANEAYANSNADGGDNGVYGLGTPTVKSNGLVASASYSAPAVITSGPTYLQGLTLAITTAPTNQGVCVGTTVTFTAAAIATILTTNPATTASTDISFQWKVSTDGGGVYNNISGANGKVASGTLVSLGLANVTTAMNGYRYKVGFTNEATICPVESSAILNVSTLPTVTGIPGSRCGTGAVILGATTTAGTVNWYANASGGTILGTGTSFTTPYLSSNTYYFAEAIQNGCVSSSRTAVLASLNSGNIEVVASQGTASTCYPTLKDAFTAINSGTHKGEIVINLVGNTSETTTAALNASGSGAALYDNILIKPTGGVSRSISGSIAGNLIDLNGADNVTIDGLNSGGNALIISNTSNAATASTIRFIADATSNTITNCIIEGSGTGASTATIFFSTGTAIGNDDNTISTNTIKQAGTNLPTNAIYSGGTSVPIDNSGISILNNNIQDYFSSGANGSAGLLVASNSSAWNIVGNRFYQTASRAITVAGTHRGIAILTTSGVDYSVTDNFIGYGDSNGGGISTYTGAFAYLFRGIELSVGTTSNSSVQNNTISGINITSSTAIVIPGAFSGIAVLAGTVDIGTITGNTIGATSGTNAISVGSTTTLTNITGIYATSTSAVTIQNNIIGAINTGSGSAAIGYIFNGIYTAGTGSYIVSSNMIGSENTANSIAIGTNGVTTTGVCTFYGINNAATGNITINENTVQNGTVYGTAASLFSGILNSAAGSNTTLDITKNNVLNFDNTGTGVSIGISVSGASAATLNLTENSIRSSTLTGSGSFTAISNVSAVATTNITDNIIRNITRSATTGAVTAISSTGGVTGFLNINDNQFGNDDGGLVTFSAASSGALIGINVSSATAASELSILRNDFRGITHSIQGSSPHTYIINAATTKRQDISNNTFTDLDVNTTGAVTFISNSVVLPANAVQEVKENKIATAMTAVPAVFFNKNGAGGTVTLFTSTATTTAAGVKVNHTANDFSKIQLTGATIMAGWVHTDAGQTVKSFTANTFSNWIGGSGSTTGLTVSGGANGSGTISGNTISAITSSGVITGISTSSGNENFISNNINGLSTIGVSAVNGITVTAGTLKKISRNKIYNLEASIVGGTVNGILVSGSTANIQVQIDNNIIGDLRAPNANAVDAIRGISITNTGANSTSNVYYNNIYLNALSSGTNFGTSGVYHTVNATATTAVLTLRNNIIINQSIPKGTGITAAYRRSGTSLNNFSITSNNNLFHAAAPSSNNLVFYDGTNSSQTLDAYQNIVAPRETNSVYADLITGGKFLTLVASNSNYLHLDGTKSSLAFNAAVNIDGITKDFDGQIRQGNDGYIGTEIAPDMGADEINTGVQPTPLSGVYYVGSGQTYKSLTNAGGLFSSINSLGLSGDVTVYVTSDLTEDGSNPLYQWTESGSGNYSLTVKPSAASPRLISLSLDSGFIRLNGADRTTFDGSFNGSGSYFTFANPSTSSAASVFQFINDATNNSVKNCNIEGSAVGTTAGIVVFSTGTTTGNDDNIISNNNIRPAGSNLPTNAIYSAGSSVNIDNSGNTISNNNIQDYYNAATASNGIFIASNSSAWTISGNKLFQTGTRTATVGTIHRGINIVTALGVGYNVSNNIIGYSSSTQTGTSEYTCGSNMNNRYFGIEMTVGLATASSIQGNTVAGLSLTNTNTGTVSTVPGIFGGISILAGSVNVGTITGNTIGSTIGNGSITITATKTLNIFEGIYSTSVGAVNIQNNIIGGISTAGGNAIGYLFYGIYTAGTGAYTISNNFIGSNSISNSISIGTISTSAVCTLYNIYNLATGAITISSNTIQNVTSNGTGASVLTGILNSAGSGDQLNITGNTIVAINNTGTGIITGISNTAAIASSVSITGNTIRTSTHTGTGTFNGILNGAAVATVNISSNIIRDINKNAVTGAFTAISSTGAVTSALNINDNQLGNSDGGLVTFNAASGGTLTGINTSGAIASCDVSVQRNDIRGIIHSVTASNTHNYISNSAVSKSQNISSNTFTNLNVNTTGTITFITNNVSLLAGGTQDVNSNSIVTAFARSAAGALTLFTSSTTTSAIGSTINNNNNIFSNITLVGASTIAGWVNTDAAYGTKNIKNNVFSNWQNATATSGATMTGINVATIGTENEISGNQINNFSTGGTTYGITTGVIAATGNDRIFSNIIHTLVVSPGSTSSVLNGIAITGGSYKQVYQNTIYNLQSSGAGITTGTISGIAVTGGLNNLIFRNKIYNISSSSTSITGTVNGIMVSGTLADQVTTIRNNSIGDIRVSAATGTLVNGINVVNTGLRSTTNVYYNTVYLNAPASSGAVFGSSGINHTASATATTGTLELRNNIIINNSAFKGSGLSVAFRRSAGTLGVLNNYSTASNNNLFYAGTPGANNLVYYDGTGSGSFQTLVAFKAGTNVAGTISPREQASVTENTNFLSTIGADASYLHINPSIATQIESSATNIPGVTVDFDGDTRHATLPDIGADEGNFVRDDKVGPTISYTALSNNSCGLSPSLSVTITDASGINTTTAKPRIYYKKAGSIDAITGNTSSENGWKFTEATNSTSPFNFNINYALLIGESVSTGDVIQYFVVAQDLASTPNVSMNAGAFATLPMSVVLSTANLPTVGTTNRYTVLQGLSGNVTIGAAGTYPSITGAGGLFDDINAKGLSGNLTATIIDPTLNASGAVALSAISYGCGSNYSLTISPKAGLAVTMSGDVAGPIINLNGAKNVIINGLNTGGSSLTISNTNTSTLATTIQLTNDASYNTISNCIIEGSGTNTALGTIFLSTGITSGNDNNTISNNTIKAAGSNLPTNAIYSAGTSVIADNSDNIVSNNNIQDYFNTGFASNGIFIASNGSTWTITGNKFYQTATRTSTASAIHRAINIVTASGSSYTISNNSIGYANANSTGTTTYNGSFANLYRGIEITTSILGGTSVIDGNTIAGINFSTTSGSTTLPGIFSGISVLGGNVKIGSITGNTIGASTGTGSISISSSTSLGVITGISSSTIGTVVIAKNKIGSINAVSSGNIGYTFSGIYSAGTFGNYTISENSIGSTTEVNSISIGAGSTSAVSTLYGVINLATGAMEITNNTVQNITTNGTGASVLTGILNSAASGSVLNITGNNVIAISNTGTGIVTGISNTLATVAVANINNNTVRSSSLVGAGAFIGILNGSAVPTVNINSNIIRNISRTTATGNVTGISSAGVLSVALNINNNQLGNTDGGFITYDIPSSGSLVGISVSGGSILSAQSIQNNDIRGIVHSALSTSAHTYIINASASKSQNISGNKFTNLNVNTTGAITLISNNVSLPNGGAQNVNNNNIVSGFTRSSTAGSGALNLFTSTTAVSAAGSTINNNNNNFSNITVSGAATITGWVNTDAGYGTKNIKNNTFSTWQNTTATSAASMTGISVNTLGTGNEISGNQINTFSAGGNIYGILTAAGNDRIFSNTIHSLVSSAAITTTVVNGIAISTTGTSKQVYQNTIYNIQSNGGFTTGSVSGIAVTGGLNNLIFRNKIYNISSANSAITGTVNGIMVSSTVVDQTTTIHNNIIGDIKATAGSGVNLVNGINVMNTGLRATTNVYFNTIYLNATASSGTNFGSSGVNHTASATATTGVLDLRNNIIINQSERKGTGVTVGLRRSSSALNNFATTSNNNLFHAGAASPTNLIYSDGTNLIQTFEDYQSLASPRESNSVYADLIGISKFINSSDPSLASYLHFVDGIETVAESGGTNIEGIDVDFDGEMRNGETPDIGADEFEGIPASALAGTYNVGLGKRFTSLTNAGGLFATINSLGLKGNMIVNITSDLAEDGSRSLNQWKEEGVGNYTLTIQSISVAQKVISGNVDTGLIRFTGADKVKIDGKFGTNNNSLTFRNNSAATSTSTFLFINDATNNQILNCNIEGMGTGINTGTIHFSTGASAGTGNDLNIISNNNITPVSNNLPTNAIYSSGTSIAINNSEVTISNNNIRGYFNSETSSNGIFLAANSSDWSITANKLYQTATRTSTVASNIRAINIVTPYGVNYTINNNSIGFANTSSTDNTTYNGDVASTFRAIELNVGVNEVTNIQGNSIGGINFSTSASSSLPGFFTGISVLGGRVNIGTTAGNTIGSTIGNSSIILSSSTTAGVITGIYSTSISDVDIRNNNIGGIITLGDDSIGYTFNGIYTVGVAGNYSIISNTIGSSTTANSINIGGVSTTAICTFNGINNSATGTISINSNTIQNTTVNGTAASVYYGILNTAASGTLSINSNSIVSGTNTGTGTASTSVFTAILNTAACEFAAIKSNIIRNHKRTDSGIFTGISSTGAIFGSLAIEDNQLGNNSGGLISYTGTNSRNLIGINVSSATGIAALSIKNNDIRGINYQTTSSGANTYIINAAATNQQTISNNTFTDLNINSTGNIIFISNNVLIPENGTQLIQNNRLATATAASTFFSKSAGGGTVTLFTSTTTATAAAGVTITHSGNNFSRLNVLDATAIAGWVQTDAGVGSPTLTIENNVFENWIGGTSAITAINVNTTSNTNATKNNSIKSISSNGTITAITTGLGNDNIFSNTIDNLTSSGGTSNTIVSGINISSGATQNIYSNKITNLTGNDLTSGSVRGILISGGTLINVYQNTLSKITANANTSGTINGIWISGGSSINVFRNKIYDISSTSSVMSTGTVQGIQVSGSSANLNATISNNIIGDIRTANANIANPLRGISLISTGANSNINLYYNTIYLNGTSTGTDFGSSAIYHSSSAAASIANLDMRNNIILNNSVALGSGKTVAYYRSSTDLSNYSTNSNNNLFFGGTASANNLIFFDGINQEETLAGFKVRMINKDQLSVTEDMIANLKFLSINGSDDTYLQMNPLKATFAESGGANISGFTIDFKGSIRQGNPAYVGTGNKPDIGADEFEGKFVNVWKGSISQNWATVGNWTRNLIPVTDESIVFDEIPLNDLILDEDKSVLNITNSQSTYGIVLNGKKLTLKGGLFFSAGGTIDASAPNSTMQFSGSAVQSINTAVFKNDAVYNLNINNLNNVVLNGNLRLLNNLTLTSGKLDAFTNSPQITYAGNAVQTIAINQFLGEKVYNLIVDNASGVLLNTNFAVTNSLVINNGKKLSVSSLYQLTAMGTISNNAGTAGLILKSDASGTASLLHNSNDVPATVQRYISGPVEGWHFLSSPVSNQAISGSWLPVGSYGTGNVLTGTGYDLYLWDEPSYSFKYKQDASPIGWNSVHPGSNFSVGRGYLYSVQALNPTKEFQGNLNNGIINYPITITTPPTPVDPILDNLKGFSLVGNPYPSSVDWQAASGWDRSKLEVSAAGGNDMWVWNPTANNYGVINSASGLGTNSISRYLAPMQGYFVKAATAGNLGFDNTVRVHTGAGNWFKNSGVKKGVIRIAVQSEDGSGADEALIQFGYSDSKQGASKLFSHVVTAPSLYMSSNRKDYSVRYMTDTADNNSVPVEFKAGKNGFYNLAFSYDSKEFDFVQLEDRLLKTYTSVNPTSSYSFTATIKDSANRFVLHFSEVETSTENELAAFVYMSGGQMAIDLKAVDVQTEVSVFDITGKLLLQKELEGAAVHKLDLNIATQVLVVRLKNEKGGLKTKVIYNHL</sequence>
<name>A0A1H2ZG54_9FLAO</name>
<evidence type="ECO:0000313" key="3">
    <source>
        <dbReference type="Proteomes" id="UP000198569"/>
    </source>
</evidence>
<organism evidence="2 3">
    <name type="scientific">Flavobacterium degerlachei</name>
    <dbReference type="NCBI Taxonomy" id="229203"/>
    <lineage>
        <taxon>Bacteria</taxon>
        <taxon>Pseudomonadati</taxon>
        <taxon>Bacteroidota</taxon>
        <taxon>Flavobacteriia</taxon>
        <taxon>Flavobacteriales</taxon>
        <taxon>Flavobacteriaceae</taxon>
        <taxon>Flavobacterium</taxon>
    </lineage>
</organism>
<dbReference type="RefSeq" id="WP_091431997.1">
    <property type="nucleotide sequence ID" value="NZ_FNMV01000007.1"/>
</dbReference>
<dbReference type="GO" id="GO:0004553">
    <property type="term" value="F:hydrolase activity, hydrolyzing O-glycosyl compounds"/>
    <property type="evidence" value="ECO:0007669"/>
    <property type="project" value="UniProtKB-ARBA"/>
</dbReference>
<dbReference type="STRING" id="229203.SAMN05444338_107165"/>
<keyword evidence="3" id="KW-1185">Reference proteome</keyword>
<dbReference type="SMART" id="SM00710">
    <property type="entry name" value="PbH1"/>
    <property type="match status" value="50"/>
</dbReference>
<dbReference type="SUPFAM" id="SSF49899">
    <property type="entry name" value="Concanavalin A-like lectins/glucanases"/>
    <property type="match status" value="2"/>
</dbReference>
<dbReference type="OrthoDB" id="906679at2"/>
<dbReference type="Pfam" id="PF19081">
    <property type="entry name" value="Ig_7"/>
    <property type="match status" value="1"/>
</dbReference>
<proteinExistence type="predicted"/>
<accession>A0A1H2ZG54</accession>
<dbReference type="InterPro" id="IPR018247">
    <property type="entry name" value="EF_Hand_1_Ca_BS"/>
</dbReference>
<evidence type="ECO:0000259" key="1">
    <source>
        <dbReference type="Pfam" id="PF19081"/>
    </source>
</evidence>
<feature type="domain" description="Ig-like" evidence="1">
    <location>
        <begin position="912"/>
        <end position="986"/>
    </location>
</feature>
<dbReference type="PROSITE" id="PS00018">
    <property type="entry name" value="EF_HAND_1"/>
    <property type="match status" value="1"/>
</dbReference>
<dbReference type="InterPro" id="IPR006626">
    <property type="entry name" value="PbH1"/>
</dbReference>
<reference evidence="3" key="1">
    <citation type="submission" date="2016-10" db="EMBL/GenBank/DDBJ databases">
        <authorList>
            <person name="Varghese N."/>
            <person name="Submissions S."/>
        </authorList>
    </citation>
    <scope>NUCLEOTIDE SEQUENCE [LARGE SCALE GENOMIC DNA]</scope>
    <source>
        <strain evidence="3">DSM 15718</strain>
    </source>
</reference>
<gene>
    <name evidence="2" type="ORF">SAMN05444338_107165</name>
</gene>
<dbReference type="InterPro" id="IPR013320">
    <property type="entry name" value="ConA-like_dom_sf"/>
</dbReference>
<dbReference type="Gene3D" id="2.160.20.10">
    <property type="entry name" value="Single-stranded right-handed beta-helix, Pectin lyase-like"/>
    <property type="match status" value="1"/>
</dbReference>